<evidence type="ECO:0000313" key="1">
    <source>
        <dbReference type="EMBL" id="KIJ29012.1"/>
    </source>
</evidence>
<organism evidence="1 2">
    <name type="scientific">Sphaerobolus stellatus (strain SS14)</name>
    <dbReference type="NCBI Taxonomy" id="990650"/>
    <lineage>
        <taxon>Eukaryota</taxon>
        <taxon>Fungi</taxon>
        <taxon>Dikarya</taxon>
        <taxon>Basidiomycota</taxon>
        <taxon>Agaricomycotina</taxon>
        <taxon>Agaricomycetes</taxon>
        <taxon>Phallomycetidae</taxon>
        <taxon>Geastrales</taxon>
        <taxon>Sphaerobolaceae</taxon>
        <taxon>Sphaerobolus</taxon>
    </lineage>
</organism>
<dbReference type="EMBL" id="KN837292">
    <property type="protein sequence ID" value="KIJ29012.1"/>
    <property type="molecule type" value="Genomic_DNA"/>
</dbReference>
<dbReference type="HOGENOM" id="CLU_1807454_0_0_1"/>
<evidence type="ECO:0000313" key="2">
    <source>
        <dbReference type="Proteomes" id="UP000054279"/>
    </source>
</evidence>
<accession>A0A0C9UJE0</accession>
<dbReference type="Proteomes" id="UP000054279">
    <property type="component" value="Unassembled WGS sequence"/>
</dbReference>
<name>A0A0C9UJE0_SPHS4</name>
<keyword evidence="2" id="KW-1185">Reference proteome</keyword>
<protein>
    <submittedName>
        <fullName evidence="1">Uncharacterized protein</fullName>
    </submittedName>
</protein>
<gene>
    <name evidence="1" type="ORF">M422DRAFT_54380</name>
</gene>
<sequence>MDWTVKLRLREIWLPIFVWLEELVNLTAALPIMVQYKRGILQPERKYNFRTVIKYLRLSVLEDKSTDGESGLKGLKHMRSNGWAIWNYLTGLDVEPMRVSKGKGAVHKDYGIVGYGFAGEWMEIADDNEEFFASISWNSGFIS</sequence>
<proteinExistence type="predicted"/>
<dbReference type="AlphaFoldDB" id="A0A0C9UJE0"/>
<reference evidence="1 2" key="1">
    <citation type="submission" date="2014-06" db="EMBL/GenBank/DDBJ databases">
        <title>Evolutionary Origins and Diversification of the Mycorrhizal Mutualists.</title>
        <authorList>
            <consortium name="DOE Joint Genome Institute"/>
            <consortium name="Mycorrhizal Genomics Consortium"/>
            <person name="Kohler A."/>
            <person name="Kuo A."/>
            <person name="Nagy L.G."/>
            <person name="Floudas D."/>
            <person name="Copeland A."/>
            <person name="Barry K.W."/>
            <person name="Cichocki N."/>
            <person name="Veneault-Fourrey C."/>
            <person name="LaButti K."/>
            <person name="Lindquist E.A."/>
            <person name="Lipzen A."/>
            <person name="Lundell T."/>
            <person name="Morin E."/>
            <person name="Murat C."/>
            <person name="Riley R."/>
            <person name="Ohm R."/>
            <person name="Sun H."/>
            <person name="Tunlid A."/>
            <person name="Henrissat B."/>
            <person name="Grigoriev I.V."/>
            <person name="Hibbett D.S."/>
            <person name="Martin F."/>
        </authorList>
    </citation>
    <scope>NUCLEOTIDE SEQUENCE [LARGE SCALE GENOMIC DNA]</scope>
    <source>
        <strain evidence="1 2">SS14</strain>
    </source>
</reference>